<proteinExistence type="inferred from homology"/>
<protein>
    <recommendedName>
        <fullName evidence="13">Tubulin/FtsZ 2-layer sandwich domain-containing protein</fullName>
    </recommendedName>
</protein>
<dbReference type="PANTHER" id="PTHR36527:SF8">
    <property type="entry name" value="TUBULIN BETA-4B CHAIN"/>
    <property type="match status" value="1"/>
</dbReference>
<organism evidence="11 12">
    <name type="scientific">Leptidea sinapis</name>
    <dbReference type="NCBI Taxonomy" id="189913"/>
    <lineage>
        <taxon>Eukaryota</taxon>
        <taxon>Metazoa</taxon>
        <taxon>Ecdysozoa</taxon>
        <taxon>Arthropoda</taxon>
        <taxon>Hexapoda</taxon>
        <taxon>Insecta</taxon>
        <taxon>Pterygota</taxon>
        <taxon>Neoptera</taxon>
        <taxon>Endopterygota</taxon>
        <taxon>Lepidoptera</taxon>
        <taxon>Glossata</taxon>
        <taxon>Ditrysia</taxon>
        <taxon>Papilionoidea</taxon>
        <taxon>Pieridae</taxon>
        <taxon>Dismorphiinae</taxon>
        <taxon>Leptidea</taxon>
    </lineage>
</organism>
<evidence type="ECO:0000256" key="10">
    <source>
        <dbReference type="SAM" id="MobiDB-lite"/>
    </source>
</evidence>
<gene>
    <name evidence="11" type="ORF">LSINAPIS_LOCUS8256</name>
</gene>
<evidence type="ECO:0000256" key="7">
    <source>
        <dbReference type="ARBA" id="ARBA00023134"/>
    </source>
</evidence>
<comment type="subcellular location">
    <subcellularLocation>
        <location evidence="2">Cytoplasm</location>
        <location evidence="2">Cytoskeleton</location>
    </subcellularLocation>
</comment>
<dbReference type="FunFam" id="1.10.287.600:FF:000006">
    <property type="entry name" value="Tubulin beta chain"/>
    <property type="match status" value="1"/>
</dbReference>
<name>A0A5E4QGK0_9NEOP</name>
<dbReference type="GO" id="GO:0007017">
    <property type="term" value="P:microtubule-based process"/>
    <property type="evidence" value="ECO:0007669"/>
    <property type="project" value="InterPro"/>
</dbReference>
<dbReference type="InterPro" id="IPR002453">
    <property type="entry name" value="Beta_tubulin"/>
</dbReference>
<feature type="region of interest" description="Disordered" evidence="10">
    <location>
        <begin position="63"/>
        <end position="82"/>
    </location>
</feature>
<comment type="cofactor">
    <cofactor evidence="1">
        <name>Mg(2+)</name>
        <dbReference type="ChEBI" id="CHEBI:18420"/>
    </cofactor>
</comment>
<comment type="function">
    <text evidence="9">Tubulin is the major constituent of microtubules, a cylinder consisting of laterally associated linear protofilaments composed of alpha- and beta-tubulin heterodimers. Microtubules grow by the addition of GTP-tubulin dimers to the microtubule end, where a stabilizing cap forms. Below the cap, tubulin dimers are in GDP-bound state, owing to GTPase activity of alpha-tubulin.</text>
</comment>
<feature type="compositionally biased region" description="Acidic residues" evidence="10">
    <location>
        <begin position="64"/>
        <end position="82"/>
    </location>
</feature>
<keyword evidence="12" id="KW-1185">Reference proteome</keyword>
<dbReference type="GO" id="GO:0003924">
    <property type="term" value="F:GTPase activity"/>
    <property type="evidence" value="ECO:0007669"/>
    <property type="project" value="InterPro"/>
</dbReference>
<comment type="similarity">
    <text evidence="3">Belongs to the tubulin family.</text>
</comment>
<sequence length="82" mass="9606">MREIVHIQAGQCGNQIGAKFTAMFRRKAFLHWYTGEGMDEMEFTEAESNMNDLVSEYQQYQEATADEDAEFDEEQEQEIEDN</sequence>
<evidence type="ECO:0000256" key="5">
    <source>
        <dbReference type="ARBA" id="ARBA00022701"/>
    </source>
</evidence>
<evidence type="ECO:0000256" key="6">
    <source>
        <dbReference type="ARBA" id="ARBA00022741"/>
    </source>
</evidence>
<keyword evidence="4" id="KW-0963">Cytoplasm</keyword>
<reference evidence="11 12" key="1">
    <citation type="submission" date="2017-07" db="EMBL/GenBank/DDBJ databases">
        <authorList>
            <person name="Talla V."/>
            <person name="Backstrom N."/>
        </authorList>
    </citation>
    <scope>NUCLEOTIDE SEQUENCE [LARGE SCALE GENOMIC DNA]</scope>
</reference>
<evidence type="ECO:0000256" key="8">
    <source>
        <dbReference type="ARBA" id="ARBA00023212"/>
    </source>
</evidence>
<dbReference type="PROSITE" id="PS00228">
    <property type="entry name" value="TUBULIN_B_AUTOREG"/>
    <property type="match status" value="1"/>
</dbReference>
<dbReference type="AlphaFoldDB" id="A0A5E4QGK0"/>
<evidence type="ECO:0000256" key="4">
    <source>
        <dbReference type="ARBA" id="ARBA00022490"/>
    </source>
</evidence>
<dbReference type="SUPFAM" id="SSF55307">
    <property type="entry name" value="Tubulin C-terminal domain-like"/>
    <property type="match status" value="1"/>
</dbReference>
<dbReference type="Proteomes" id="UP000324832">
    <property type="component" value="Unassembled WGS sequence"/>
</dbReference>
<dbReference type="InterPro" id="IPR013838">
    <property type="entry name" value="Beta-tubulin_BS"/>
</dbReference>
<dbReference type="InterPro" id="IPR008280">
    <property type="entry name" value="Tub_FtsZ_C"/>
</dbReference>
<dbReference type="Gene3D" id="1.10.287.600">
    <property type="entry name" value="Helix hairpin bin"/>
    <property type="match status" value="1"/>
</dbReference>
<keyword evidence="8" id="KW-0206">Cytoskeleton</keyword>
<evidence type="ECO:0000313" key="11">
    <source>
        <dbReference type="EMBL" id="VVC96850.1"/>
    </source>
</evidence>
<dbReference type="InterPro" id="IPR023123">
    <property type="entry name" value="Tubulin_C"/>
</dbReference>
<evidence type="ECO:0000256" key="2">
    <source>
        <dbReference type="ARBA" id="ARBA00004245"/>
    </source>
</evidence>
<keyword evidence="5" id="KW-0493">Microtubule</keyword>
<evidence type="ECO:0000256" key="3">
    <source>
        <dbReference type="ARBA" id="ARBA00009636"/>
    </source>
</evidence>
<evidence type="ECO:0000256" key="1">
    <source>
        <dbReference type="ARBA" id="ARBA00001946"/>
    </source>
</evidence>
<evidence type="ECO:0008006" key="13">
    <source>
        <dbReference type="Google" id="ProtNLM"/>
    </source>
</evidence>
<evidence type="ECO:0000313" key="12">
    <source>
        <dbReference type="Proteomes" id="UP000324832"/>
    </source>
</evidence>
<dbReference type="EMBL" id="FZQP02002913">
    <property type="protein sequence ID" value="VVC96850.1"/>
    <property type="molecule type" value="Genomic_DNA"/>
</dbReference>
<evidence type="ECO:0000256" key="9">
    <source>
        <dbReference type="ARBA" id="ARBA00034296"/>
    </source>
</evidence>
<keyword evidence="7" id="KW-0342">GTP-binding</keyword>
<dbReference type="GO" id="GO:0005200">
    <property type="term" value="F:structural constituent of cytoskeleton"/>
    <property type="evidence" value="ECO:0007669"/>
    <property type="project" value="InterPro"/>
</dbReference>
<dbReference type="PANTHER" id="PTHR36527">
    <property type="entry name" value="OS01G0282866 PROTEIN"/>
    <property type="match status" value="1"/>
</dbReference>
<dbReference type="GO" id="GO:0005874">
    <property type="term" value="C:microtubule"/>
    <property type="evidence" value="ECO:0007669"/>
    <property type="project" value="UniProtKB-KW"/>
</dbReference>
<dbReference type="GO" id="GO:0005525">
    <property type="term" value="F:GTP binding"/>
    <property type="evidence" value="ECO:0007669"/>
    <property type="project" value="UniProtKB-KW"/>
</dbReference>
<keyword evidence="6" id="KW-0547">Nucleotide-binding</keyword>
<accession>A0A5E4QGK0</accession>
<dbReference type="PRINTS" id="PR01163">
    <property type="entry name" value="BETATUBULIN"/>
</dbReference>